<dbReference type="RefSeq" id="WP_073826193.1">
    <property type="nucleotide sequence ID" value="NZ_MQVS01000014.1"/>
</dbReference>
<dbReference type="GO" id="GO:0006355">
    <property type="term" value="P:regulation of DNA-templated transcription"/>
    <property type="evidence" value="ECO:0007669"/>
    <property type="project" value="InterPro"/>
</dbReference>
<keyword evidence="2" id="KW-0597">Phosphoprotein</keyword>
<dbReference type="PANTHER" id="PTHR45566:SF1">
    <property type="entry name" value="HTH-TYPE TRANSCRIPTIONAL REGULATOR YHJB-RELATED"/>
    <property type="match status" value="1"/>
</dbReference>
<dbReference type="InterPro" id="IPR016032">
    <property type="entry name" value="Sig_transdc_resp-reg_C-effctor"/>
</dbReference>
<dbReference type="InterPro" id="IPR051015">
    <property type="entry name" value="EvgA-like"/>
</dbReference>
<keyword evidence="5" id="KW-1185">Reference proteome</keyword>
<dbReference type="GO" id="GO:0000160">
    <property type="term" value="P:phosphorelay signal transduction system"/>
    <property type="evidence" value="ECO:0007669"/>
    <property type="project" value="InterPro"/>
</dbReference>
<dbReference type="Pfam" id="PF00072">
    <property type="entry name" value="Response_reg"/>
    <property type="match status" value="1"/>
</dbReference>
<dbReference type="InterPro" id="IPR011006">
    <property type="entry name" value="CheY-like_superfamily"/>
</dbReference>
<accession>A0A1Q5PTG1</accession>
<organism evidence="4 5">
    <name type="scientific">Buchananella hordeovulneris</name>
    <dbReference type="NCBI Taxonomy" id="52770"/>
    <lineage>
        <taxon>Bacteria</taxon>
        <taxon>Bacillati</taxon>
        <taxon>Actinomycetota</taxon>
        <taxon>Actinomycetes</taxon>
        <taxon>Actinomycetales</taxon>
        <taxon>Actinomycetaceae</taxon>
        <taxon>Buchananella</taxon>
    </lineage>
</organism>
<evidence type="ECO:0000256" key="1">
    <source>
        <dbReference type="ARBA" id="ARBA00023125"/>
    </source>
</evidence>
<dbReference type="Gene3D" id="3.40.50.2300">
    <property type="match status" value="1"/>
</dbReference>
<dbReference type="STRING" id="52770.BSZ40_10550"/>
<evidence type="ECO:0000313" key="4">
    <source>
        <dbReference type="EMBL" id="OKL50863.1"/>
    </source>
</evidence>
<dbReference type="GO" id="GO:0003677">
    <property type="term" value="F:DNA binding"/>
    <property type="evidence" value="ECO:0007669"/>
    <property type="project" value="UniProtKB-KW"/>
</dbReference>
<dbReference type="InterPro" id="IPR001789">
    <property type="entry name" value="Sig_transdc_resp-reg_receiver"/>
</dbReference>
<dbReference type="InParanoid" id="A0A1Q5PTG1"/>
<dbReference type="PANTHER" id="PTHR45566">
    <property type="entry name" value="HTH-TYPE TRANSCRIPTIONAL REGULATOR YHJB-RELATED"/>
    <property type="match status" value="1"/>
</dbReference>
<gene>
    <name evidence="4" type="ORF">BSZ40_10550</name>
</gene>
<feature type="domain" description="Response regulatory" evidence="3">
    <location>
        <begin position="10"/>
        <end position="124"/>
    </location>
</feature>
<evidence type="ECO:0000259" key="3">
    <source>
        <dbReference type="PROSITE" id="PS50110"/>
    </source>
</evidence>
<dbReference type="Proteomes" id="UP000185612">
    <property type="component" value="Unassembled WGS sequence"/>
</dbReference>
<evidence type="ECO:0000313" key="5">
    <source>
        <dbReference type="Proteomes" id="UP000185612"/>
    </source>
</evidence>
<dbReference type="PROSITE" id="PS50110">
    <property type="entry name" value="RESPONSE_REGULATORY"/>
    <property type="match status" value="1"/>
</dbReference>
<dbReference type="AlphaFoldDB" id="A0A1Q5PTG1"/>
<dbReference type="SUPFAM" id="SSF52172">
    <property type="entry name" value="CheY-like"/>
    <property type="match status" value="1"/>
</dbReference>
<name>A0A1Q5PTG1_9ACTO</name>
<keyword evidence="1" id="KW-0238">DNA-binding</keyword>
<reference evidence="5" key="1">
    <citation type="submission" date="2016-12" db="EMBL/GenBank/DDBJ databases">
        <authorList>
            <person name="Meng X."/>
        </authorList>
    </citation>
    <scope>NUCLEOTIDE SEQUENCE [LARGE SCALE GENOMIC DNA]</scope>
    <source>
        <strain evidence="5">DSM 20732</strain>
    </source>
</reference>
<sequence>MVDEMSRCARVCIVDDDPIVSCGVQFMCQKNELEWLGGSSSVKELLSLDVLMSGDVVLLDMQLQDGSEAHENVVALHAAGARTIVFTSGIDLRLVRGAVAAGTWGILNKNESLATVCEAIKQVAGGEVLASGVWAEAVLADWEICDQLSDKHQSILREYSLGVPAKHVAKKLQTPKNTVNAYMQQVRDMLAEKHIKVENRVDVYLAAIRFGLISPSNAR</sequence>
<protein>
    <recommendedName>
        <fullName evidence="3">Response regulatory domain-containing protein</fullName>
    </recommendedName>
</protein>
<dbReference type="SUPFAM" id="SSF46894">
    <property type="entry name" value="C-terminal effector domain of the bipartite response regulators"/>
    <property type="match status" value="1"/>
</dbReference>
<dbReference type="EMBL" id="MQVS01000014">
    <property type="protein sequence ID" value="OKL50863.1"/>
    <property type="molecule type" value="Genomic_DNA"/>
</dbReference>
<dbReference type="OrthoDB" id="3171335at2"/>
<proteinExistence type="predicted"/>
<evidence type="ECO:0000256" key="2">
    <source>
        <dbReference type="PROSITE-ProRule" id="PRU00169"/>
    </source>
</evidence>
<comment type="caution">
    <text evidence="4">The sequence shown here is derived from an EMBL/GenBank/DDBJ whole genome shotgun (WGS) entry which is preliminary data.</text>
</comment>
<feature type="modified residue" description="4-aspartylphosphate" evidence="2">
    <location>
        <position position="60"/>
    </location>
</feature>